<comment type="caution">
    <text evidence="1">The sequence shown here is derived from an EMBL/GenBank/DDBJ whole genome shotgun (WGS) entry which is preliminary data.</text>
</comment>
<dbReference type="AlphaFoldDB" id="A0A699ZCY6"/>
<evidence type="ECO:0000313" key="2">
    <source>
        <dbReference type="Proteomes" id="UP000485058"/>
    </source>
</evidence>
<accession>A0A699ZCY6</accession>
<sequence>MYVHVRTCNCYICGLYGCYTGCYTGCYMLTITGFLALRAYSRLSVHRMPHVAHHNAVAIVTKEPVICELAEQPSAAARTATAAC</sequence>
<dbReference type="Proteomes" id="UP000485058">
    <property type="component" value="Unassembled WGS sequence"/>
</dbReference>
<reference evidence="1 2" key="1">
    <citation type="submission" date="2020-02" db="EMBL/GenBank/DDBJ databases">
        <title>Draft genome sequence of Haematococcus lacustris strain NIES-144.</title>
        <authorList>
            <person name="Morimoto D."/>
            <person name="Nakagawa S."/>
            <person name="Yoshida T."/>
            <person name="Sawayama S."/>
        </authorList>
    </citation>
    <scope>NUCLEOTIDE SEQUENCE [LARGE SCALE GENOMIC DNA]</scope>
    <source>
        <strain evidence="1 2">NIES-144</strain>
    </source>
</reference>
<feature type="non-terminal residue" evidence="1">
    <location>
        <position position="1"/>
    </location>
</feature>
<feature type="non-terminal residue" evidence="1">
    <location>
        <position position="84"/>
    </location>
</feature>
<proteinExistence type="predicted"/>
<keyword evidence="2" id="KW-1185">Reference proteome</keyword>
<name>A0A699ZCY6_HAELA</name>
<dbReference type="PROSITE" id="PS51257">
    <property type="entry name" value="PROKAR_LIPOPROTEIN"/>
    <property type="match status" value="1"/>
</dbReference>
<dbReference type="EMBL" id="BLLF01001044">
    <property type="protein sequence ID" value="GFH16734.1"/>
    <property type="molecule type" value="Genomic_DNA"/>
</dbReference>
<evidence type="ECO:0000313" key="1">
    <source>
        <dbReference type="EMBL" id="GFH16734.1"/>
    </source>
</evidence>
<protein>
    <submittedName>
        <fullName evidence="1">Uncharacterized protein</fullName>
    </submittedName>
</protein>
<gene>
    <name evidence="1" type="ORF">HaLaN_13217</name>
</gene>
<organism evidence="1 2">
    <name type="scientific">Haematococcus lacustris</name>
    <name type="common">Green alga</name>
    <name type="synonym">Haematococcus pluvialis</name>
    <dbReference type="NCBI Taxonomy" id="44745"/>
    <lineage>
        <taxon>Eukaryota</taxon>
        <taxon>Viridiplantae</taxon>
        <taxon>Chlorophyta</taxon>
        <taxon>core chlorophytes</taxon>
        <taxon>Chlorophyceae</taxon>
        <taxon>CS clade</taxon>
        <taxon>Chlamydomonadales</taxon>
        <taxon>Haematococcaceae</taxon>
        <taxon>Haematococcus</taxon>
    </lineage>
</organism>